<accession>A0A517M9T8</accession>
<proteinExistence type="predicted"/>
<dbReference type="SFLD" id="SFLDS00003">
    <property type="entry name" value="Haloacid_Dehalogenase"/>
    <property type="match status" value="1"/>
</dbReference>
<protein>
    <submittedName>
        <fullName evidence="3">Mannosylfructose-phosphate phosphatase</fullName>
        <ecNumber evidence="3">3.1.3.79</ecNumber>
    </submittedName>
</protein>
<dbReference type="Gene3D" id="3.40.50.1000">
    <property type="entry name" value="HAD superfamily/HAD-like"/>
    <property type="match status" value="1"/>
</dbReference>
<dbReference type="InterPro" id="IPR006379">
    <property type="entry name" value="HAD-SF_hydro_IIB"/>
</dbReference>
<keyword evidence="4" id="KW-1185">Reference proteome</keyword>
<dbReference type="KEGG" id="rml:FF011L_03800"/>
<dbReference type="Proteomes" id="UP000320672">
    <property type="component" value="Chromosome"/>
</dbReference>
<keyword evidence="1 3" id="KW-0378">Hydrolase</keyword>
<evidence type="ECO:0000313" key="4">
    <source>
        <dbReference type="Proteomes" id="UP000320672"/>
    </source>
</evidence>
<dbReference type="EMBL" id="CP036262">
    <property type="protein sequence ID" value="QDS91649.1"/>
    <property type="molecule type" value="Genomic_DNA"/>
</dbReference>
<dbReference type="InterPro" id="IPR006380">
    <property type="entry name" value="SPP-like_dom"/>
</dbReference>
<dbReference type="SUPFAM" id="SSF56784">
    <property type="entry name" value="HAD-like"/>
    <property type="match status" value="1"/>
</dbReference>
<evidence type="ECO:0000313" key="3">
    <source>
        <dbReference type="EMBL" id="QDS91649.1"/>
    </source>
</evidence>
<dbReference type="InterPro" id="IPR023214">
    <property type="entry name" value="HAD_sf"/>
</dbReference>
<gene>
    <name evidence="3" type="primary">mfppA</name>
    <name evidence="3" type="ORF">FF011L_03800</name>
</gene>
<dbReference type="SFLD" id="SFLDG01141">
    <property type="entry name" value="C2.B.1:_Sucrose_Phosphatase_Li"/>
    <property type="match status" value="1"/>
</dbReference>
<evidence type="ECO:0000259" key="2">
    <source>
        <dbReference type="Pfam" id="PF05116"/>
    </source>
</evidence>
<dbReference type="InterPro" id="IPR051518">
    <property type="entry name" value="Sucrose_Phosphatase"/>
</dbReference>
<dbReference type="GO" id="GO:0016791">
    <property type="term" value="F:phosphatase activity"/>
    <property type="evidence" value="ECO:0007669"/>
    <property type="project" value="UniProtKB-ARBA"/>
</dbReference>
<sequence length="299" mass="32483">MLRFGMLGCRHSCFLLFAYGEVVQNVARRPAVLATDLDGTLIPLDQDPQQRRDLQILADLLHAETVGLVFVTGRHFASVESAFLEFGLPQPEWVLCDVGTSIYARQGDSNYELLTAYAQHLAGLVGEKDVDWIGALLQKVSGLRMQESEKQGPYKLSFYCNAAAVGEKVRQIEMVAEANDAPYSVVGSIDPFTHDGLIDLLPRGVSKAYALKFWAEQQKVDPGAILFAGDSGNDLAALTAGYRAILVRNAAADVVESVQQALSDKGQQDSFFHATEPATSGVLQGVRNYLSPFSDSPKA</sequence>
<organism evidence="3 4">
    <name type="scientific">Roseimaritima multifibrata</name>
    <dbReference type="NCBI Taxonomy" id="1930274"/>
    <lineage>
        <taxon>Bacteria</taxon>
        <taxon>Pseudomonadati</taxon>
        <taxon>Planctomycetota</taxon>
        <taxon>Planctomycetia</taxon>
        <taxon>Pirellulales</taxon>
        <taxon>Pirellulaceae</taxon>
        <taxon>Roseimaritima</taxon>
    </lineage>
</organism>
<dbReference type="PANTHER" id="PTHR46521">
    <property type="entry name" value="SUCROSE-PHOSPHATASE 2-RELATED"/>
    <property type="match status" value="1"/>
</dbReference>
<feature type="domain" description="Sucrose phosphatase-like" evidence="2">
    <location>
        <begin position="31"/>
        <end position="289"/>
    </location>
</feature>
<dbReference type="AlphaFoldDB" id="A0A517M9T8"/>
<dbReference type="EC" id="3.1.3.79" evidence="3"/>
<name>A0A517M9T8_9BACT</name>
<dbReference type="NCBIfam" id="TIGR01484">
    <property type="entry name" value="HAD-SF-IIB"/>
    <property type="match status" value="1"/>
</dbReference>
<dbReference type="PANTHER" id="PTHR46521:SF4">
    <property type="entry name" value="SUCROSE-PHOSPHATASE 2-RELATED"/>
    <property type="match status" value="1"/>
</dbReference>
<dbReference type="Pfam" id="PF05116">
    <property type="entry name" value="S6PP"/>
    <property type="match status" value="1"/>
</dbReference>
<reference evidence="3 4" key="1">
    <citation type="submission" date="2019-02" db="EMBL/GenBank/DDBJ databases">
        <title>Deep-cultivation of Planctomycetes and their phenomic and genomic characterization uncovers novel biology.</title>
        <authorList>
            <person name="Wiegand S."/>
            <person name="Jogler M."/>
            <person name="Boedeker C."/>
            <person name="Pinto D."/>
            <person name="Vollmers J."/>
            <person name="Rivas-Marin E."/>
            <person name="Kohn T."/>
            <person name="Peeters S.H."/>
            <person name="Heuer A."/>
            <person name="Rast P."/>
            <person name="Oberbeckmann S."/>
            <person name="Bunk B."/>
            <person name="Jeske O."/>
            <person name="Meyerdierks A."/>
            <person name="Storesund J.E."/>
            <person name="Kallscheuer N."/>
            <person name="Luecker S."/>
            <person name="Lage O.M."/>
            <person name="Pohl T."/>
            <person name="Merkel B.J."/>
            <person name="Hornburger P."/>
            <person name="Mueller R.-W."/>
            <person name="Bruemmer F."/>
            <person name="Labrenz M."/>
            <person name="Spormann A.M."/>
            <person name="Op den Camp H."/>
            <person name="Overmann J."/>
            <person name="Amann R."/>
            <person name="Jetten M.S.M."/>
            <person name="Mascher T."/>
            <person name="Medema M.H."/>
            <person name="Devos D.P."/>
            <person name="Kaster A.-K."/>
            <person name="Ovreas L."/>
            <person name="Rohde M."/>
            <person name="Galperin M.Y."/>
            <person name="Jogler C."/>
        </authorList>
    </citation>
    <scope>NUCLEOTIDE SEQUENCE [LARGE SCALE GENOMIC DNA]</scope>
    <source>
        <strain evidence="3 4">FF011L</strain>
    </source>
</reference>
<evidence type="ECO:0000256" key="1">
    <source>
        <dbReference type="ARBA" id="ARBA00022801"/>
    </source>
</evidence>
<dbReference type="SFLD" id="SFLDG01140">
    <property type="entry name" value="C2.B:_Phosphomannomutase_and_P"/>
    <property type="match status" value="1"/>
</dbReference>
<dbReference type="Gene3D" id="3.90.1070.10">
    <property type="match status" value="1"/>
</dbReference>
<dbReference type="InterPro" id="IPR036412">
    <property type="entry name" value="HAD-like_sf"/>
</dbReference>